<comment type="caution">
    <text evidence="2">The sequence shown here is derived from an EMBL/GenBank/DDBJ whole genome shotgun (WGS) entry which is preliminary data.</text>
</comment>
<protein>
    <recommendedName>
        <fullName evidence="4">Secreted protein</fullName>
    </recommendedName>
</protein>
<evidence type="ECO:0000256" key="1">
    <source>
        <dbReference type="SAM" id="SignalP"/>
    </source>
</evidence>
<gene>
    <name evidence="2" type="ORF">V2V91_05960</name>
</gene>
<evidence type="ECO:0000313" key="3">
    <source>
        <dbReference type="Proteomes" id="UP001351900"/>
    </source>
</evidence>
<dbReference type="RefSeq" id="WP_331791175.1">
    <property type="nucleotide sequence ID" value="NZ_BAAAUO010000002.1"/>
</dbReference>
<reference evidence="2 3" key="1">
    <citation type="submission" date="2024-01" db="EMBL/GenBank/DDBJ databases">
        <title>the genome sequence of strain Microbacterium schleiferi NBRC 15075.</title>
        <authorList>
            <person name="Ding Y."/>
            <person name="Zhang G."/>
        </authorList>
    </citation>
    <scope>NUCLEOTIDE SEQUENCE [LARGE SCALE GENOMIC DNA]</scope>
    <source>
        <strain evidence="2 3">NBRC 15075</strain>
    </source>
</reference>
<keyword evidence="1" id="KW-0732">Signal</keyword>
<organism evidence="2 3">
    <name type="scientific">Microbacterium schleiferi</name>
    <dbReference type="NCBI Taxonomy" id="69362"/>
    <lineage>
        <taxon>Bacteria</taxon>
        <taxon>Bacillati</taxon>
        <taxon>Actinomycetota</taxon>
        <taxon>Actinomycetes</taxon>
        <taxon>Micrococcales</taxon>
        <taxon>Microbacteriaceae</taxon>
        <taxon>Microbacterium</taxon>
    </lineage>
</organism>
<evidence type="ECO:0000313" key="2">
    <source>
        <dbReference type="EMBL" id="MEF2254683.1"/>
    </source>
</evidence>
<name>A0ABU7V5Z6_9MICO</name>
<keyword evidence="3" id="KW-1185">Reference proteome</keyword>
<accession>A0ABU7V5Z6</accession>
<evidence type="ECO:0008006" key="4">
    <source>
        <dbReference type="Google" id="ProtNLM"/>
    </source>
</evidence>
<sequence length="161" mass="16777">MFRRSRTIAASATIVTVFAASLALSSCANPVEQFIEDQTGVSIDSDGDGNVTVESEDGEMTITAGTEVPDDFPGEVPLPSTGTLESSLAMSGTWNLTYSGVDESTLDSVVGALEGAGFTRTYDMTAGDYAQSTWDDGAWTVSLVWDRSSDGALNVSVVATP</sequence>
<dbReference type="PROSITE" id="PS51257">
    <property type="entry name" value="PROKAR_LIPOPROTEIN"/>
    <property type="match status" value="1"/>
</dbReference>
<dbReference type="Proteomes" id="UP001351900">
    <property type="component" value="Unassembled WGS sequence"/>
</dbReference>
<proteinExistence type="predicted"/>
<feature type="signal peptide" evidence="1">
    <location>
        <begin position="1"/>
        <end position="28"/>
    </location>
</feature>
<dbReference type="EMBL" id="JAZHOV010000003">
    <property type="protein sequence ID" value="MEF2254683.1"/>
    <property type="molecule type" value="Genomic_DNA"/>
</dbReference>
<feature type="chain" id="PRO_5045412734" description="Secreted protein" evidence="1">
    <location>
        <begin position="29"/>
        <end position="161"/>
    </location>
</feature>